<dbReference type="AlphaFoldDB" id="A0A314KQ91"/>
<comment type="caution">
    <text evidence="2">The sequence shown here is derived from an EMBL/GenBank/DDBJ whole genome shotgun (WGS) entry which is preliminary data.</text>
</comment>
<evidence type="ECO:0000256" key="1">
    <source>
        <dbReference type="SAM" id="Phobius"/>
    </source>
</evidence>
<dbReference type="Proteomes" id="UP000187609">
    <property type="component" value="Unassembled WGS sequence"/>
</dbReference>
<evidence type="ECO:0000313" key="2">
    <source>
        <dbReference type="EMBL" id="OIT31526.1"/>
    </source>
</evidence>
<reference evidence="2" key="1">
    <citation type="submission" date="2016-11" db="EMBL/GenBank/DDBJ databases">
        <title>The genome of Nicotiana attenuata.</title>
        <authorList>
            <person name="Xu S."/>
            <person name="Brockmoeller T."/>
            <person name="Gaquerel E."/>
            <person name="Navarro A."/>
            <person name="Kuhl H."/>
            <person name="Gase K."/>
            <person name="Ling Z."/>
            <person name="Zhou W."/>
            <person name="Kreitzer C."/>
            <person name="Stanke M."/>
            <person name="Tang H."/>
            <person name="Lyons E."/>
            <person name="Pandey P."/>
            <person name="Pandey S.P."/>
            <person name="Timmermann B."/>
            <person name="Baldwin I.T."/>
        </authorList>
    </citation>
    <scope>NUCLEOTIDE SEQUENCE [LARGE SCALE GENOMIC DNA]</scope>
    <source>
        <strain evidence="2">UT</strain>
    </source>
</reference>
<sequence length="76" mass="8482">LVYSDTSFSGLLFSLALPLICGCGAIWFCWSDLCISLGFSIHVFWLGYSPLHKGFSKITAFRARHQKHVTNASRNS</sequence>
<keyword evidence="1" id="KW-0472">Membrane</keyword>
<keyword evidence="3" id="KW-1185">Reference proteome</keyword>
<keyword evidence="1" id="KW-0812">Transmembrane</keyword>
<organism evidence="2 3">
    <name type="scientific">Nicotiana attenuata</name>
    <name type="common">Coyote tobacco</name>
    <dbReference type="NCBI Taxonomy" id="49451"/>
    <lineage>
        <taxon>Eukaryota</taxon>
        <taxon>Viridiplantae</taxon>
        <taxon>Streptophyta</taxon>
        <taxon>Embryophyta</taxon>
        <taxon>Tracheophyta</taxon>
        <taxon>Spermatophyta</taxon>
        <taxon>Magnoliopsida</taxon>
        <taxon>eudicotyledons</taxon>
        <taxon>Gunneridae</taxon>
        <taxon>Pentapetalae</taxon>
        <taxon>asterids</taxon>
        <taxon>lamiids</taxon>
        <taxon>Solanales</taxon>
        <taxon>Solanaceae</taxon>
        <taxon>Nicotianoideae</taxon>
        <taxon>Nicotianeae</taxon>
        <taxon>Nicotiana</taxon>
    </lineage>
</organism>
<evidence type="ECO:0000313" key="3">
    <source>
        <dbReference type="Proteomes" id="UP000187609"/>
    </source>
</evidence>
<keyword evidence="1" id="KW-1133">Transmembrane helix</keyword>
<proteinExistence type="predicted"/>
<name>A0A314KQ91_NICAT</name>
<protein>
    <submittedName>
        <fullName evidence="2">Uncharacterized protein</fullName>
    </submittedName>
</protein>
<feature type="non-terminal residue" evidence="2">
    <location>
        <position position="1"/>
    </location>
</feature>
<feature type="transmembrane region" description="Helical" evidence="1">
    <location>
        <begin position="12"/>
        <end position="30"/>
    </location>
</feature>
<dbReference type="EMBL" id="MJEQ01001253">
    <property type="protein sequence ID" value="OIT31526.1"/>
    <property type="molecule type" value="Genomic_DNA"/>
</dbReference>
<gene>
    <name evidence="2" type="ORF">A4A49_53212</name>
</gene>
<accession>A0A314KQ91</accession>